<keyword evidence="1" id="KW-0472">Membrane</keyword>
<comment type="caution">
    <text evidence="2">The sequence shown here is derived from an EMBL/GenBank/DDBJ whole genome shotgun (WGS) entry which is preliminary data.</text>
</comment>
<organism evidence="2 3">
    <name type="scientific">Candidatus Magasanikbacteria bacterium CG11_big_fil_rev_8_21_14_0_20_39_34</name>
    <dbReference type="NCBI Taxonomy" id="1974653"/>
    <lineage>
        <taxon>Bacteria</taxon>
        <taxon>Candidatus Magasanikiibacteriota</taxon>
    </lineage>
</organism>
<evidence type="ECO:0000313" key="3">
    <source>
        <dbReference type="Proteomes" id="UP000229600"/>
    </source>
</evidence>
<feature type="transmembrane region" description="Helical" evidence="1">
    <location>
        <begin position="299"/>
        <end position="319"/>
    </location>
</feature>
<evidence type="ECO:0000256" key="1">
    <source>
        <dbReference type="SAM" id="Phobius"/>
    </source>
</evidence>
<reference evidence="2 3" key="1">
    <citation type="submission" date="2017-09" db="EMBL/GenBank/DDBJ databases">
        <title>Depth-based differentiation of microbial function through sediment-hosted aquifers and enrichment of novel symbionts in the deep terrestrial subsurface.</title>
        <authorList>
            <person name="Probst A.J."/>
            <person name="Ladd B."/>
            <person name="Jarett J.K."/>
            <person name="Geller-Mcgrath D.E."/>
            <person name="Sieber C.M."/>
            <person name="Emerson J.B."/>
            <person name="Anantharaman K."/>
            <person name="Thomas B.C."/>
            <person name="Malmstrom R."/>
            <person name="Stieglmeier M."/>
            <person name="Klingl A."/>
            <person name="Woyke T."/>
            <person name="Ryan C.M."/>
            <person name="Banfield J.F."/>
        </authorList>
    </citation>
    <scope>NUCLEOTIDE SEQUENCE [LARGE SCALE GENOMIC DNA]</scope>
    <source>
        <strain evidence="2">CG11_big_fil_rev_8_21_14_0_20_39_34</strain>
    </source>
</reference>
<keyword evidence="1" id="KW-0812">Transmembrane</keyword>
<dbReference type="Proteomes" id="UP000229600">
    <property type="component" value="Unassembled WGS sequence"/>
</dbReference>
<evidence type="ECO:0000313" key="2">
    <source>
        <dbReference type="EMBL" id="PIR03645.1"/>
    </source>
</evidence>
<accession>A0A2H0N6A5</accession>
<name>A0A2H0N6A5_9BACT</name>
<protein>
    <recommendedName>
        <fullName evidence="4">PPM-type phosphatase domain-containing protein</fullName>
    </recommendedName>
</protein>
<gene>
    <name evidence="2" type="ORF">COV59_05675</name>
</gene>
<proteinExistence type="predicted"/>
<feature type="transmembrane region" description="Helical" evidence="1">
    <location>
        <begin position="370"/>
        <end position="393"/>
    </location>
</feature>
<evidence type="ECO:0008006" key="4">
    <source>
        <dbReference type="Google" id="ProtNLM"/>
    </source>
</evidence>
<keyword evidence="1" id="KW-1133">Transmembrane helix</keyword>
<sequence length="735" mass="83669">MKEIITIKEFFVEGNNREVSHVLLHITEPTTPSEMEKGYFFALSEINYGDLSQIQHLQKLVEDLESSFYESDLPSKEAFEQTLEFINKRSHHVLQENDSQVHCIIGRILGNEIAFTEHGNMDAWVFYTTKDNTVKVIDILEEEKRKQSPDQLFSNIIEGKLNRGDSMLVVSGQVKKYFDLESFQHLIANQTQTEVINHLRKTLEGINSNFSYGGIFCKIADKHAPPEETESQKKEMVVNSSTQKEEPEIFVPQKTVSNSPLKTLKNKFEKTSDKKKKKILQNTPETNYRPRKSLQKESLLNVILIGIGRSLISTAVFLFNFLKNILRHLLNFCIMMFVLITNKGGQRGQVLDELQDGIERKKTQVHELPLLSKLLFVLTLIFAVVFTGSLLYLRHQEDQQVAEKQQKELLLSIEDKINAASASQIYSDDTKALTLYQEAKGLIDQLETNTQTSKEHIDALREEISDGLRKLQKLTLIHPELVVDAGSVIDQPQLVSLALIDDTLLAYGKNDKRGIKISSLTNDASIWEHTAIPELIQSTTPKEQDIVVFTTGPKAIAVFDKETQGLTQKAISFSDENSTIADVFVYNTRVYTLDPNTNQIYKHNKTQTGYDRGIPWLQEEVDLSGGNSLAIDGDLFVLKNGTSILKFTKGKQEEFEIKGLQPELHGATILWTYSDVPYLFILEPETKRVILLEKNGKLMAQFTSDEWQQPTGMVVKPAIKQIFILDQNKVYKFNY</sequence>
<dbReference type="EMBL" id="PCWN01000011">
    <property type="protein sequence ID" value="PIR03645.1"/>
    <property type="molecule type" value="Genomic_DNA"/>
</dbReference>
<dbReference type="AlphaFoldDB" id="A0A2H0N6A5"/>
<dbReference type="SUPFAM" id="SSF101898">
    <property type="entry name" value="NHL repeat"/>
    <property type="match status" value="1"/>
</dbReference>